<keyword evidence="4 6" id="KW-1133">Transmembrane helix</keyword>
<evidence type="ECO:0000256" key="3">
    <source>
        <dbReference type="ARBA" id="ARBA00022692"/>
    </source>
</evidence>
<dbReference type="PIRSF" id="PIRSF021697">
    <property type="entry name" value="UCP021697"/>
    <property type="match status" value="1"/>
</dbReference>
<dbReference type="RefSeq" id="WP_310297331.1">
    <property type="nucleotide sequence ID" value="NZ_BAAAPS010000011.1"/>
</dbReference>
<evidence type="ECO:0000256" key="6">
    <source>
        <dbReference type="SAM" id="Phobius"/>
    </source>
</evidence>
<evidence type="ECO:0000313" key="8">
    <source>
        <dbReference type="EMBL" id="MDR7360612.1"/>
    </source>
</evidence>
<dbReference type="InterPro" id="IPR051791">
    <property type="entry name" value="Pra-immunoreactive"/>
</dbReference>
<accession>A0ABU2BPR5</accession>
<protein>
    <submittedName>
        <fullName evidence="8">RDD family membrane protein YckC</fullName>
    </submittedName>
</protein>
<feature type="transmembrane region" description="Helical" evidence="6">
    <location>
        <begin position="61"/>
        <end position="86"/>
    </location>
</feature>
<keyword evidence="3 6" id="KW-0812">Transmembrane</keyword>
<keyword evidence="5 6" id="KW-0472">Membrane</keyword>
<organism evidence="8 9">
    <name type="scientific">Nocardioides marmoribigeumensis</name>
    <dbReference type="NCBI Taxonomy" id="433649"/>
    <lineage>
        <taxon>Bacteria</taxon>
        <taxon>Bacillati</taxon>
        <taxon>Actinomycetota</taxon>
        <taxon>Actinomycetes</taxon>
        <taxon>Propionibacteriales</taxon>
        <taxon>Nocardioidaceae</taxon>
        <taxon>Nocardioides</taxon>
    </lineage>
</organism>
<keyword evidence="2" id="KW-1003">Cell membrane</keyword>
<comment type="subcellular location">
    <subcellularLocation>
        <location evidence="1">Cell membrane</location>
        <topology evidence="1">Multi-pass membrane protein</topology>
    </subcellularLocation>
</comment>
<dbReference type="EMBL" id="JAVDYG010000001">
    <property type="protein sequence ID" value="MDR7360612.1"/>
    <property type="molecule type" value="Genomic_DNA"/>
</dbReference>
<dbReference type="Proteomes" id="UP001183648">
    <property type="component" value="Unassembled WGS sequence"/>
</dbReference>
<dbReference type="InterPro" id="IPR016795">
    <property type="entry name" value="UCP021697"/>
</dbReference>
<evidence type="ECO:0000313" key="9">
    <source>
        <dbReference type="Proteomes" id="UP001183648"/>
    </source>
</evidence>
<evidence type="ECO:0000256" key="2">
    <source>
        <dbReference type="ARBA" id="ARBA00022475"/>
    </source>
</evidence>
<sequence length="139" mass="14969">MSDANQPAYPGERLGLPADGPRSVASWGRRIVALFLDWIPSLLVANLISDLAGLSKDQASFVPLAVFLLETALFVAITGASFGQLAMQLRVARLDGRAVPLLQSLLRSLLVCLVVPPLVFNRDQRGLHDLAAGTIVIRR</sequence>
<evidence type="ECO:0000256" key="4">
    <source>
        <dbReference type="ARBA" id="ARBA00022989"/>
    </source>
</evidence>
<evidence type="ECO:0000259" key="7">
    <source>
        <dbReference type="Pfam" id="PF06271"/>
    </source>
</evidence>
<keyword evidence="9" id="KW-1185">Reference proteome</keyword>
<evidence type="ECO:0000256" key="1">
    <source>
        <dbReference type="ARBA" id="ARBA00004651"/>
    </source>
</evidence>
<dbReference type="PANTHER" id="PTHR36115">
    <property type="entry name" value="PROLINE-RICH ANTIGEN HOMOLOG-RELATED"/>
    <property type="match status" value="1"/>
</dbReference>
<name>A0ABU2BPR5_9ACTN</name>
<dbReference type="PANTHER" id="PTHR36115:SF6">
    <property type="entry name" value="PROLINE-RICH ANTIGEN HOMOLOG"/>
    <property type="match status" value="1"/>
</dbReference>
<dbReference type="Pfam" id="PF06271">
    <property type="entry name" value="RDD"/>
    <property type="match status" value="1"/>
</dbReference>
<reference evidence="8 9" key="1">
    <citation type="submission" date="2023-07" db="EMBL/GenBank/DDBJ databases">
        <title>Sequencing the genomes of 1000 actinobacteria strains.</title>
        <authorList>
            <person name="Klenk H.-P."/>
        </authorList>
    </citation>
    <scope>NUCLEOTIDE SEQUENCE [LARGE SCALE GENOMIC DNA]</scope>
    <source>
        <strain evidence="8 9">DSM 19426</strain>
    </source>
</reference>
<dbReference type="InterPro" id="IPR010432">
    <property type="entry name" value="RDD"/>
</dbReference>
<evidence type="ECO:0000256" key="5">
    <source>
        <dbReference type="ARBA" id="ARBA00023136"/>
    </source>
</evidence>
<feature type="domain" description="RDD" evidence="7">
    <location>
        <begin position="24"/>
        <end position="133"/>
    </location>
</feature>
<gene>
    <name evidence="8" type="ORF">J2S63_000165</name>
</gene>
<proteinExistence type="predicted"/>
<comment type="caution">
    <text evidence="8">The sequence shown here is derived from an EMBL/GenBank/DDBJ whole genome shotgun (WGS) entry which is preliminary data.</text>
</comment>